<name>A0A9N9DJ00_9GLOM</name>
<keyword evidence="3" id="KW-0964">Secreted</keyword>
<dbReference type="GO" id="GO:0005576">
    <property type="term" value="C:extracellular region"/>
    <property type="evidence" value="ECO:0007669"/>
    <property type="project" value="UniProtKB-SubCell"/>
</dbReference>
<reference evidence="7" key="1">
    <citation type="submission" date="2021-06" db="EMBL/GenBank/DDBJ databases">
        <authorList>
            <person name="Kallberg Y."/>
            <person name="Tangrot J."/>
            <person name="Rosling A."/>
        </authorList>
    </citation>
    <scope>NUCLEOTIDE SEQUENCE</scope>
    <source>
        <strain evidence="7">BR232B</strain>
    </source>
</reference>
<sequence length="135" mass="15063">MNGANCALYCMTGQTFLPRELSNNFRIAVSLLTDNSDDFIYSEFIDAFGTHYIHSMKMGSNFEVLTEFTKSSWEEMNSREIDVASSASINAFIKAGVEIKDKEKIEQAKKFLSYSEGSYIHSTGASIPPSGKMED</sequence>
<dbReference type="PROSITE" id="PS51412">
    <property type="entry name" value="MACPF_2"/>
    <property type="match status" value="1"/>
</dbReference>
<evidence type="ECO:0000313" key="8">
    <source>
        <dbReference type="Proteomes" id="UP000789739"/>
    </source>
</evidence>
<keyword evidence="8" id="KW-1185">Reference proteome</keyword>
<dbReference type="PROSITE" id="PS00279">
    <property type="entry name" value="MACPF_1"/>
    <property type="match status" value="1"/>
</dbReference>
<comment type="caution">
    <text evidence="7">The sequence shown here is derived from an EMBL/GenBank/DDBJ whole genome shotgun (WGS) entry which is preliminary data.</text>
</comment>
<dbReference type="EMBL" id="CAJVPI010002283">
    <property type="protein sequence ID" value="CAG8640108.1"/>
    <property type="molecule type" value="Genomic_DNA"/>
</dbReference>
<dbReference type="InterPro" id="IPR020863">
    <property type="entry name" value="MACPF_CS"/>
</dbReference>
<keyword evidence="4" id="KW-0472">Membrane</keyword>
<keyword evidence="5" id="KW-1015">Disulfide bond</keyword>
<evidence type="ECO:0000256" key="5">
    <source>
        <dbReference type="ARBA" id="ARBA00023157"/>
    </source>
</evidence>
<evidence type="ECO:0000256" key="4">
    <source>
        <dbReference type="ARBA" id="ARBA00023136"/>
    </source>
</evidence>
<evidence type="ECO:0000256" key="2">
    <source>
        <dbReference type="ARBA" id="ARBA00004613"/>
    </source>
</evidence>
<dbReference type="Proteomes" id="UP000789739">
    <property type="component" value="Unassembled WGS sequence"/>
</dbReference>
<dbReference type="Pfam" id="PF01823">
    <property type="entry name" value="MACPF"/>
    <property type="match status" value="1"/>
</dbReference>
<comment type="subcellular location">
    <subcellularLocation>
        <location evidence="1">Membrane</location>
    </subcellularLocation>
    <subcellularLocation>
        <location evidence="2">Secreted</location>
    </subcellularLocation>
</comment>
<proteinExistence type="predicted"/>
<feature type="domain" description="MACPF" evidence="6">
    <location>
        <begin position="1"/>
        <end position="135"/>
    </location>
</feature>
<evidence type="ECO:0000259" key="6">
    <source>
        <dbReference type="PROSITE" id="PS51412"/>
    </source>
</evidence>
<organism evidence="7 8">
    <name type="scientific">Paraglomus brasilianum</name>
    <dbReference type="NCBI Taxonomy" id="144538"/>
    <lineage>
        <taxon>Eukaryota</taxon>
        <taxon>Fungi</taxon>
        <taxon>Fungi incertae sedis</taxon>
        <taxon>Mucoromycota</taxon>
        <taxon>Glomeromycotina</taxon>
        <taxon>Glomeromycetes</taxon>
        <taxon>Paraglomerales</taxon>
        <taxon>Paraglomeraceae</taxon>
        <taxon>Paraglomus</taxon>
    </lineage>
</organism>
<accession>A0A9N9DJ00</accession>
<dbReference type="InterPro" id="IPR020864">
    <property type="entry name" value="MACPF"/>
</dbReference>
<dbReference type="AlphaFoldDB" id="A0A9N9DJ00"/>
<evidence type="ECO:0000256" key="3">
    <source>
        <dbReference type="ARBA" id="ARBA00022525"/>
    </source>
</evidence>
<evidence type="ECO:0000256" key="1">
    <source>
        <dbReference type="ARBA" id="ARBA00004370"/>
    </source>
</evidence>
<evidence type="ECO:0000313" key="7">
    <source>
        <dbReference type="EMBL" id="CAG8640108.1"/>
    </source>
</evidence>
<gene>
    <name evidence="7" type="ORF">PBRASI_LOCUS9725</name>
</gene>
<protein>
    <submittedName>
        <fullName evidence="7">7906_t:CDS:1</fullName>
    </submittedName>
</protein>
<dbReference type="GO" id="GO:0016020">
    <property type="term" value="C:membrane"/>
    <property type="evidence" value="ECO:0007669"/>
    <property type="project" value="UniProtKB-SubCell"/>
</dbReference>